<dbReference type="GO" id="GO:0048511">
    <property type="term" value="P:rhythmic process"/>
    <property type="evidence" value="ECO:0007669"/>
    <property type="project" value="UniProtKB-KW"/>
</dbReference>
<dbReference type="GO" id="GO:0006511">
    <property type="term" value="P:ubiquitin-dependent protein catabolic process"/>
    <property type="evidence" value="ECO:0007669"/>
    <property type="project" value="UniProtKB-ARBA"/>
</dbReference>
<evidence type="ECO:0000256" key="4">
    <source>
        <dbReference type="ARBA" id="ARBA00012485"/>
    </source>
</evidence>
<keyword evidence="6" id="KW-0597">Phosphoprotein</keyword>
<evidence type="ECO:0000256" key="13">
    <source>
        <dbReference type="ARBA" id="ARBA00023108"/>
    </source>
</evidence>
<comment type="subcellular location">
    <subcellularLocation>
        <location evidence="3">Cytoplasm</location>
    </subcellularLocation>
    <subcellularLocation>
        <location evidence="2">Nucleus</location>
    </subcellularLocation>
</comment>
<reference evidence="23" key="1">
    <citation type="submission" date="2012-12" db="EMBL/GenBank/DDBJ databases">
        <authorList>
            <person name="Hellsten U."/>
            <person name="Grimwood J."/>
            <person name="Chapman J.A."/>
            <person name="Shapiro H."/>
            <person name="Aerts A."/>
            <person name="Otillar R.P."/>
            <person name="Terry A.Y."/>
            <person name="Boore J.L."/>
            <person name="Simakov O."/>
            <person name="Marletaz F."/>
            <person name="Cho S.-J."/>
            <person name="Edsinger-Gonzales E."/>
            <person name="Havlak P."/>
            <person name="Kuo D.-H."/>
            <person name="Larsson T."/>
            <person name="Lv J."/>
            <person name="Arendt D."/>
            <person name="Savage R."/>
            <person name="Osoegawa K."/>
            <person name="de Jong P."/>
            <person name="Lindberg D.R."/>
            <person name="Seaver E.C."/>
            <person name="Weisblat D.A."/>
            <person name="Putnam N.H."/>
            <person name="Grigoriev I.V."/>
            <person name="Rokhsar D.S."/>
        </authorList>
    </citation>
    <scope>NUCLEOTIDE SEQUENCE</scope>
    <source>
        <strain evidence="23">I ESC-2004</strain>
    </source>
</reference>
<dbReference type="PANTHER" id="PTHR45700:SF8">
    <property type="entry name" value="HECT-TYPE E3 UBIQUITIN TRANSFERASE"/>
    <property type="match status" value="1"/>
</dbReference>
<evidence type="ECO:0000256" key="11">
    <source>
        <dbReference type="ARBA" id="ARBA00022833"/>
    </source>
</evidence>
<dbReference type="Gene3D" id="3.30.2410.10">
    <property type="entry name" value="Hect, E3 ligase catalytic domain"/>
    <property type="match status" value="1"/>
</dbReference>
<evidence type="ECO:0000256" key="17">
    <source>
        <dbReference type="ARBA" id="ARBA00077264"/>
    </source>
</evidence>
<keyword evidence="23" id="KW-1185">Reference proteome</keyword>
<evidence type="ECO:0000256" key="14">
    <source>
        <dbReference type="ARBA" id="ARBA00023242"/>
    </source>
</evidence>
<evidence type="ECO:0000256" key="8">
    <source>
        <dbReference type="ARBA" id="ARBA00022723"/>
    </source>
</evidence>
<evidence type="ECO:0000313" key="22">
    <source>
        <dbReference type="EnsemblMetazoa" id="CapteP178426"/>
    </source>
</evidence>
<dbReference type="HOGENOM" id="CLU_002173_5_0_1"/>
<keyword evidence="13" id="KW-0090">Biological rhythms</keyword>
<dbReference type="STRING" id="283909.R7TE30"/>
<dbReference type="InterPro" id="IPR000569">
    <property type="entry name" value="HECT_dom"/>
</dbReference>
<dbReference type="EMBL" id="KB311417">
    <property type="protein sequence ID" value="ELT89306.1"/>
    <property type="molecule type" value="Genomic_DNA"/>
</dbReference>
<dbReference type="PROSITE" id="PS50237">
    <property type="entry name" value="HECT"/>
    <property type="match status" value="1"/>
</dbReference>
<evidence type="ECO:0000313" key="23">
    <source>
        <dbReference type="Proteomes" id="UP000014760"/>
    </source>
</evidence>
<feature type="domain" description="HECT" evidence="20">
    <location>
        <begin position="538"/>
        <end position="866"/>
    </location>
</feature>
<dbReference type="FunFam" id="3.30.2160.10:FF:000004">
    <property type="entry name" value="probable E3 ubiquitin-protein ligase HERC4 isoform X1"/>
    <property type="match status" value="1"/>
</dbReference>
<evidence type="ECO:0000313" key="21">
    <source>
        <dbReference type="EMBL" id="ELT89306.1"/>
    </source>
</evidence>
<dbReference type="GO" id="GO:0000209">
    <property type="term" value="P:protein polyubiquitination"/>
    <property type="evidence" value="ECO:0007669"/>
    <property type="project" value="InterPro"/>
</dbReference>
<dbReference type="InterPro" id="IPR042556">
    <property type="entry name" value="AZUL_sf"/>
</dbReference>
<organism evidence="21">
    <name type="scientific">Capitella teleta</name>
    <name type="common">Polychaete worm</name>
    <dbReference type="NCBI Taxonomy" id="283909"/>
    <lineage>
        <taxon>Eukaryota</taxon>
        <taxon>Metazoa</taxon>
        <taxon>Spiralia</taxon>
        <taxon>Lophotrochozoa</taxon>
        <taxon>Annelida</taxon>
        <taxon>Polychaeta</taxon>
        <taxon>Sedentaria</taxon>
        <taxon>Scolecida</taxon>
        <taxon>Capitellidae</taxon>
        <taxon>Capitella</taxon>
    </lineage>
</organism>
<evidence type="ECO:0000256" key="9">
    <source>
        <dbReference type="ARBA" id="ARBA00022771"/>
    </source>
</evidence>
<evidence type="ECO:0000259" key="20">
    <source>
        <dbReference type="PROSITE" id="PS50237"/>
    </source>
</evidence>
<dbReference type="SMART" id="SM00119">
    <property type="entry name" value="HECTc"/>
    <property type="match status" value="1"/>
</dbReference>
<evidence type="ECO:0000256" key="1">
    <source>
        <dbReference type="ARBA" id="ARBA00000885"/>
    </source>
</evidence>
<dbReference type="Pfam" id="PF00632">
    <property type="entry name" value="HECT"/>
    <property type="match status" value="1"/>
</dbReference>
<protein>
    <recommendedName>
        <fullName evidence="15">Ubiquitin-protein ligase E3A</fullName>
        <ecNumber evidence="4">2.3.2.26</ecNumber>
    </recommendedName>
    <alternativeName>
        <fullName evidence="17">HECT-type ubiquitin transferase E3A</fullName>
    </alternativeName>
    <alternativeName>
        <fullName evidence="16">Oncogenic protein-associated protein E6-AP</fullName>
    </alternativeName>
</protein>
<dbReference type="OrthoDB" id="5981550at2759"/>
<dbReference type="Gene3D" id="6.10.130.10">
    <property type="entry name" value="Ubiquitin-protein ligase E3A, N-terminal zinc-binding domain (AZUL)"/>
    <property type="match status" value="1"/>
</dbReference>
<dbReference type="EC" id="2.3.2.26" evidence="4"/>
<dbReference type="Gene3D" id="3.30.2160.10">
    <property type="entry name" value="Hect, E3 ligase catalytic domain"/>
    <property type="match status" value="1"/>
</dbReference>
<comment type="catalytic activity">
    <reaction evidence="1">
        <text>S-ubiquitinyl-[E2 ubiquitin-conjugating enzyme]-L-cysteine + [acceptor protein]-L-lysine = [E2 ubiquitin-conjugating enzyme]-L-cysteine + N(6)-ubiquitinyl-[acceptor protein]-L-lysine.</text>
        <dbReference type="EC" id="2.3.2.26"/>
    </reaction>
</comment>
<dbReference type="InterPro" id="IPR032353">
    <property type="entry name" value="AZUL"/>
</dbReference>
<evidence type="ECO:0000256" key="3">
    <source>
        <dbReference type="ARBA" id="ARBA00004496"/>
    </source>
</evidence>
<dbReference type="FunFam" id="3.30.2410.10:FF:000003">
    <property type="entry name" value="probable E3 ubiquitin-protein ligase HERC4 isoform X1"/>
    <property type="match status" value="1"/>
</dbReference>
<dbReference type="Gene3D" id="3.90.1750.10">
    <property type="entry name" value="Hect, E3 ligase catalytic domains"/>
    <property type="match status" value="1"/>
</dbReference>
<keyword evidence="14" id="KW-0539">Nucleus</keyword>
<dbReference type="AlphaFoldDB" id="R7TE30"/>
<evidence type="ECO:0000256" key="15">
    <source>
        <dbReference type="ARBA" id="ARBA00067504"/>
    </source>
</evidence>
<dbReference type="Proteomes" id="UP000014760">
    <property type="component" value="Unassembled WGS sequence"/>
</dbReference>
<dbReference type="EnsemblMetazoa" id="CapteT178426">
    <property type="protein sequence ID" value="CapteP178426"/>
    <property type="gene ID" value="CapteG178426"/>
</dbReference>
<dbReference type="GO" id="GO:0008270">
    <property type="term" value="F:zinc ion binding"/>
    <property type="evidence" value="ECO:0007669"/>
    <property type="project" value="UniProtKB-KW"/>
</dbReference>
<dbReference type="FunCoup" id="R7TE30">
    <property type="interactions" value="1939"/>
</dbReference>
<dbReference type="FunFam" id="3.90.1750.10:FF:000008">
    <property type="entry name" value="Putative ubiquitin-protein ligase E3A"/>
    <property type="match status" value="1"/>
</dbReference>
<dbReference type="CDD" id="cd00078">
    <property type="entry name" value="HECTc"/>
    <property type="match status" value="1"/>
</dbReference>
<keyword evidence="11" id="KW-0862">Zinc</keyword>
<dbReference type="GO" id="GO:0010604">
    <property type="term" value="P:positive regulation of macromolecule metabolic process"/>
    <property type="evidence" value="ECO:0007669"/>
    <property type="project" value="UniProtKB-ARBA"/>
</dbReference>
<dbReference type="InterPro" id="IPR035983">
    <property type="entry name" value="Hect_E3_ubiquitin_ligase"/>
</dbReference>
<dbReference type="GO" id="GO:0005737">
    <property type="term" value="C:cytoplasm"/>
    <property type="evidence" value="ECO:0007669"/>
    <property type="project" value="UniProtKB-SubCell"/>
</dbReference>
<keyword evidence="12" id="KW-0647">Proteasome</keyword>
<dbReference type="GO" id="GO:0048513">
    <property type="term" value="P:animal organ development"/>
    <property type="evidence" value="ECO:0007669"/>
    <property type="project" value="UniProtKB-ARBA"/>
</dbReference>
<keyword evidence="5" id="KW-0963">Cytoplasm</keyword>
<evidence type="ECO:0000256" key="7">
    <source>
        <dbReference type="ARBA" id="ARBA00022679"/>
    </source>
</evidence>
<dbReference type="Pfam" id="PF16558">
    <property type="entry name" value="AZUL"/>
    <property type="match status" value="1"/>
</dbReference>
<dbReference type="SUPFAM" id="SSF56204">
    <property type="entry name" value="Hect, E3 ligase catalytic domain"/>
    <property type="match status" value="1"/>
</dbReference>
<feature type="region of interest" description="Disordered" evidence="19">
    <location>
        <begin position="1"/>
        <end position="30"/>
    </location>
</feature>
<dbReference type="EMBL" id="AMQN01003274">
    <property type="status" value="NOT_ANNOTATED_CDS"/>
    <property type="molecule type" value="Genomic_DNA"/>
</dbReference>
<gene>
    <name evidence="21" type="ORF">CAPTEDRAFT_178426</name>
</gene>
<feature type="active site" description="Glycyl thioester intermediate" evidence="18">
    <location>
        <position position="834"/>
    </location>
</feature>
<keyword evidence="7" id="KW-0808">Transferase</keyword>
<dbReference type="OMA" id="AHCTNAN"/>
<dbReference type="GO" id="GO:0080090">
    <property type="term" value="P:regulation of primary metabolic process"/>
    <property type="evidence" value="ECO:0007669"/>
    <property type="project" value="UniProtKB-ARBA"/>
</dbReference>
<keyword evidence="10 18" id="KW-0833">Ubl conjugation pathway</keyword>
<dbReference type="GO" id="GO:0042752">
    <property type="term" value="P:regulation of circadian rhythm"/>
    <property type="evidence" value="ECO:0007669"/>
    <property type="project" value="UniProtKB-ARBA"/>
</dbReference>
<name>R7TE30_CAPTE</name>
<evidence type="ECO:0000256" key="2">
    <source>
        <dbReference type="ARBA" id="ARBA00004123"/>
    </source>
</evidence>
<evidence type="ECO:0000256" key="12">
    <source>
        <dbReference type="ARBA" id="ARBA00022942"/>
    </source>
</evidence>
<evidence type="ECO:0000256" key="16">
    <source>
        <dbReference type="ARBA" id="ARBA00077235"/>
    </source>
</evidence>
<evidence type="ECO:0000256" key="18">
    <source>
        <dbReference type="PROSITE-ProRule" id="PRU00104"/>
    </source>
</evidence>
<sequence length="866" mass="97872">MSSLEDDQGGQGARASSDLDSESITTEGNATMKRAAARQMIERYYYQLTDGCGQADCSNTHCRSSSAFQHASLSPNEAALTAIRMAKEKACLCDPSKPSKVAKSTEQGEQGAGPSGSSETPREGTSLNRATGAKVPEEAPKVTGLTEEKLHEVIEQCDGEKNWSRLIRTVGHVFSNPDVLMQSFLCELDKLCKEELKAMQVDEDKDCDESHDEPKRKTCVPVDLESLRRAYGELYSIEDFPFSGALINALVTLCRGLEMELRHYRPYQNNPQLLNIFVIVFENPMLDSPEYLEAVTPSLCKVAGLLPLAAQANLARLWATFSLERLRSLLHLFQQLITVKVITGNWSQNYLVVDDAGITGAARVLKILYYAVILAGDMDPPQLLKTEREMNEQSGADIGELLLQGAVEQKERSPPKEDLLGKELSVNALDCRQPLIPWMDFINEPLCEHIESHRVIGHFKTEPNKFSFLDHGFLLTPCVKHLGLYYDNRSRMINERRVSLFQSFVHGAPTMPYLRLRIRRDHIIDDALVELEMVAMDNPGDLKKQLFVEFDGEQGIDEGGVSKEFFQLVVEEIFNPDIGMFTYDEETHSFWFNPTSFENDGQFILIGIVLGLAIYNNIILDVHFPMVVYRKLMGKIGTLSDLSDSHPTLHKSLTDLMEYEGDVEETFMLNFRIGYKDVFGSNLTHELKENGASIPVTQENRKEFVELYADFLLNKSIEKQFRAFRRGFQMVTDESPLHLLFHPEEIELLVCGSKQFDFHALEEAVEYDGGFNAESTSIKHFWEVVHEFDDEQKRKLLQFTTGSDRVPIGGLSKLRLIIARNGPDSERLPTSHTCFNVLLLPDYQNLDKLRERILKAITYAKGFGML</sequence>
<keyword evidence="8" id="KW-0479">Metal-binding</keyword>
<dbReference type="PANTHER" id="PTHR45700">
    <property type="entry name" value="UBIQUITIN-PROTEIN LIGASE E3C"/>
    <property type="match status" value="1"/>
</dbReference>
<evidence type="ECO:0000256" key="10">
    <source>
        <dbReference type="ARBA" id="ARBA00022786"/>
    </source>
</evidence>
<accession>R7TE30</accession>
<feature type="region of interest" description="Disordered" evidence="19">
    <location>
        <begin position="96"/>
        <end position="142"/>
    </location>
</feature>
<keyword evidence="9" id="KW-0863">Zinc-finger</keyword>
<dbReference type="GO" id="GO:0000502">
    <property type="term" value="C:proteasome complex"/>
    <property type="evidence" value="ECO:0007669"/>
    <property type="project" value="UniProtKB-KW"/>
</dbReference>
<dbReference type="InterPro" id="IPR044611">
    <property type="entry name" value="E3A/B/C-like"/>
</dbReference>
<reference evidence="21 23" key="2">
    <citation type="journal article" date="2013" name="Nature">
        <title>Insights into bilaterian evolution from three spiralian genomes.</title>
        <authorList>
            <person name="Simakov O."/>
            <person name="Marletaz F."/>
            <person name="Cho S.J."/>
            <person name="Edsinger-Gonzales E."/>
            <person name="Havlak P."/>
            <person name="Hellsten U."/>
            <person name="Kuo D.H."/>
            <person name="Larsson T."/>
            <person name="Lv J."/>
            <person name="Arendt D."/>
            <person name="Savage R."/>
            <person name="Osoegawa K."/>
            <person name="de Jong P."/>
            <person name="Grimwood J."/>
            <person name="Chapman J.A."/>
            <person name="Shapiro H."/>
            <person name="Aerts A."/>
            <person name="Otillar R.P."/>
            <person name="Terry A.Y."/>
            <person name="Boore J.L."/>
            <person name="Grigoriev I.V."/>
            <person name="Lindberg D.R."/>
            <person name="Seaver E.C."/>
            <person name="Weisblat D.A."/>
            <person name="Putnam N.H."/>
            <person name="Rokhsar D.S."/>
        </authorList>
    </citation>
    <scope>NUCLEOTIDE SEQUENCE</scope>
    <source>
        <strain evidence="21 23">I ESC-2004</strain>
    </source>
</reference>
<dbReference type="GO" id="GO:0048731">
    <property type="term" value="P:system development"/>
    <property type="evidence" value="ECO:0007669"/>
    <property type="project" value="UniProtKB-ARBA"/>
</dbReference>
<dbReference type="GO" id="GO:0030518">
    <property type="term" value="P:nuclear receptor-mediated steroid hormone signaling pathway"/>
    <property type="evidence" value="ECO:0007669"/>
    <property type="project" value="UniProtKB-ARBA"/>
</dbReference>
<proteinExistence type="predicted"/>
<reference evidence="22" key="3">
    <citation type="submission" date="2015-06" db="UniProtKB">
        <authorList>
            <consortium name="EnsemblMetazoa"/>
        </authorList>
    </citation>
    <scope>IDENTIFICATION</scope>
</reference>
<dbReference type="GO" id="GO:0061630">
    <property type="term" value="F:ubiquitin protein ligase activity"/>
    <property type="evidence" value="ECO:0007669"/>
    <property type="project" value="UniProtKB-EC"/>
</dbReference>
<feature type="compositionally biased region" description="Polar residues" evidence="19">
    <location>
        <begin position="115"/>
        <end position="129"/>
    </location>
</feature>
<evidence type="ECO:0000256" key="6">
    <source>
        <dbReference type="ARBA" id="ARBA00022553"/>
    </source>
</evidence>
<evidence type="ECO:0000256" key="5">
    <source>
        <dbReference type="ARBA" id="ARBA00022490"/>
    </source>
</evidence>
<evidence type="ECO:0000256" key="19">
    <source>
        <dbReference type="SAM" id="MobiDB-lite"/>
    </source>
</evidence>
<dbReference type="GO" id="GO:0005634">
    <property type="term" value="C:nucleus"/>
    <property type="evidence" value="ECO:0007669"/>
    <property type="project" value="UniProtKB-SubCell"/>
</dbReference>